<sequence length="247" mass="25159">MAGGRFLVLGAGGLGCPALLGLVGAGARHVGVVDCDVVDATNLHRQVLYDLGDVGAPKVEAAARRLRATDPRLQVEPIPLRLDERTLSSLLAAQSPGTVVLECSDQPDLKFLVHDLCGEHRLDLVIGGVQRWGGQAMAVRHGAGACFRCVFEAAPPAELAPSCAAVGVLGAAAGALGFMMAHLAVALDAGQDIAGTLVALDLRELRPQQIRPARRAGCSGCDPHAPPPARGPLGPACASAAGAACSR</sequence>
<dbReference type="GO" id="GO:0005829">
    <property type="term" value="C:cytosol"/>
    <property type="evidence" value="ECO:0007669"/>
    <property type="project" value="TreeGrafter"/>
</dbReference>
<keyword evidence="2" id="KW-0548">Nucleotidyltransferase</keyword>
<dbReference type="InterPro" id="IPR045886">
    <property type="entry name" value="ThiF/MoeB/HesA"/>
</dbReference>
<dbReference type="EMBL" id="FOMX01000011">
    <property type="protein sequence ID" value="SFE27170.1"/>
    <property type="molecule type" value="Genomic_DNA"/>
</dbReference>
<dbReference type="Proteomes" id="UP000199400">
    <property type="component" value="Unassembled WGS sequence"/>
</dbReference>
<dbReference type="GO" id="GO:0008641">
    <property type="term" value="F:ubiquitin-like modifier activating enzyme activity"/>
    <property type="evidence" value="ECO:0007669"/>
    <property type="project" value="InterPro"/>
</dbReference>
<evidence type="ECO:0000313" key="3">
    <source>
        <dbReference type="Proteomes" id="UP000199400"/>
    </source>
</evidence>
<name>A0A1I1ZA12_9BACT</name>
<dbReference type="STRING" id="54.SAMN02745121_03650"/>
<dbReference type="GO" id="GO:0016779">
    <property type="term" value="F:nucleotidyltransferase activity"/>
    <property type="evidence" value="ECO:0007669"/>
    <property type="project" value="UniProtKB-KW"/>
</dbReference>
<organism evidence="2 3">
    <name type="scientific">Nannocystis exedens</name>
    <dbReference type="NCBI Taxonomy" id="54"/>
    <lineage>
        <taxon>Bacteria</taxon>
        <taxon>Pseudomonadati</taxon>
        <taxon>Myxococcota</taxon>
        <taxon>Polyangia</taxon>
        <taxon>Nannocystales</taxon>
        <taxon>Nannocystaceae</taxon>
        <taxon>Nannocystis</taxon>
    </lineage>
</organism>
<evidence type="ECO:0000259" key="1">
    <source>
        <dbReference type="Pfam" id="PF00899"/>
    </source>
</evidence>
<dbReference type="GO" id="GO:0008146">
    <property type="term" value="F:sulfotransferase activity"/>
    <property type="evidence" value="ECO:0007669"/>
    <property type="project" value="TreeGrafter"/>
</dbReference>
<dbReference type="RefSeq" id="WP_096332807.1">
    <property type="nucleotide sequence ID" value="NZ_FOMX01000011.1"/>
</dbReference>
<protein>
    <submittedName>
        <fullName evidence="2">Molybdopterin or thiamine biosynthesis adenylyltransferase</fullName>
    </submittedName>
</protein>
<accession>A0A1I1ZA12</accession>
<keyword evidence="3" id="KW-1185">Reference proteome</keyword>
<dbReference type="InterPro" id="IPR035985">
    <property type="entry name" value="Ubiquitin-activating_enz"/>
</dbReference>
<dbReference type="PROSITE" id="PS51257">
    <property type="entry name" value="PROKAR_LIPOPROTEIN"/>
    <property type="match status" value="1"/>
</dbReference>
<dbReference type="Pfam" id="PF00899">
    <property type="entry name" value="ThiF"/>
    <property type="match status" value="1"/>
</dbReference>
<reference evidence="3" key="1">
    <citation type="submission" date="2016-10" db="EMBL/GenBank/DDBJ databases">
        <authorList>
            <person name="Varghese N."/>
            <person name="Submissions S."/>
        </authorList>
    </citation>
    <scope>NUCLEOTIDE SEQUENCE [LARGE SCALE GENOMIC DNA]</scope>
    <source>
        <strain evidence="3">ATCC 25963</strain>
    </source>
</reference>
<gene>
    <name evidence="2" type="ORF">SAMN02745121_03650</name>
</gene>
<dbReference type="AlphaFoldDB" id="A0A1I1ZA12"/>
<dbReference type="OrthoDB" id="9804286at2"/>
<dbReference type="SUPFAM" id="SSF69572">
    <property type="entry name" value="Activating enzymes of the ubiquitin-like proteins"/>
    <property type="match status" value="1"/>
</dbReference>
<feature type="domain" description="THIF-type NAD/FAD binding fold" evidence="1">
    <location>
        <begin position="5"/>
        <end position="218"/>
    </location>
</feature>
<evidence type="ECO:0000313" key="2">
    <source>
        <dbReference type="EMBL" id="SFE27170.1"/>
    </source>
</evidence>
<dbReference type="Gene3D" id="3.40.50.720">
    <property type="entry name" value="NAD(P)-binding Rossmann-like Domain"/>
    <property type="match status" value="1"/>
</dbReference>
<dbReference type="PANTHER" id="PTHR10953">
    <property type="entry name" value="UBIQUITIN-ACTIVATING ENZYME E1"/>
    <property type="match status" value="1"/>
</dbReference>
<dbReference type="PANTHER" id="PTHR10953:SF102">
    <property type="entry name" value="ADENYLYLTRANSFERASE AND SULFURTRANSFERASE MOCS3"/>
    <property type="match status" value="1"/>
</dbReference>
<dbReference type="InterPro" id="IPR000594">
    <property type="entry name" value="ThiF_NAD_FAD-bd"/>
</dbReference>
<keyword evidence="2" id="KW-0808">Transferase</keyword>
<dbReference type="GO" id="GO:0004792">
    <property type="term" value="F:thiosulfate-cyanide sulfurtransferase activity"/>
    <property type="evidence" value="ECO:0007669"/>
    <property type="project" value="TreeGrafter"/>
</dbReference>
<proteinExistence type="predicted"/>